<feature type="domain" description="Outer membrane protein beta-barrel" evidence="3">
    <location>
        <begin position="9"/>
        <end position="164"/>
    </location>
</feature>
<dbReference type="HOGENOM" id="CLU_1336799_0_0_12"/>
<feature type="chain" id="PRO_5003313839" description="Outer membrane protein beta-barrel domain-containing protein" evidence="2">
    <location>
        <begin position="24"/>
        <end position="205"/>
    </location>
</feature>
<evidence type="ECO:0000313" key="4">
    <source>
        <dbReference type="EMBL" id="AEC02872.1"/>
    </source>
</evidence>
<organism evidence="4 5">
    <name type="scientific">Parasphaerochaeta coccoides (strain ATCC BAA-1237 / DSM 17374 / SPN1)</name>
    <name type="common">Sphaerochaeta coccoides</name>
    <dbReference type="NCBI Taxonomy" id="760011"/>
    <lineage>
        <taxon>Bacteria</taxon>
        <taxon>Pseudomonadati</taxon>
        <taxon>Spirochaetota</taxon>
        <taxon>Spirochaetia</taxon>
        <taxon>Spirochaetales</taxon>
        <taxon>Sphaerochaetaceae</taxon>
        <taxon>Parasphaerochaeta</taxon>
    </lineage>
</organism>
<dbReference type="EMBL" id="CP002659">
    <property type="protein sequence ID" value="AEC02872.1"/>
    <property type="molecule type" value="Genomic_DNA"/>
</dbReference>
<feature type="signal peptide" evidence="2">
    <location>
        <begin position="1"/>
        <end position="23"/>
    </location>
</feature>
<dbReference type="Pfam" id="PF13505">
    <property type="entry name" value="OMP_b-brl"/>
    <property type="match status" value="1"/>
</dbReference>
<dbReference type="Gene3D" id="2.40.160.20">
    <property type="match status" value="1"/>
</dbReference>
<dbReference type="Proteomes" id="UP000007939">
    <property type="component" value="Chromosome"/>
</dbReference>
<protein>
    <recommendedName>
        <fullName evidence="3">Outer membrane protein beta-barrel domain-containing protein</fullName>
    </recommendedName>
</protein>
<dbReference type="InterPro" id="IPR027385">
    <property type="entry name" value="Beta-barrel_OMP"/>
</dbReference>
<name>F4GKI9_PARC1</name>
<gene>
    <name evidence="4" type="ordered locus">Spico_1674</name>
</gene>
<sequence length="205" mass="21977">MNMKKKVISLALMLVVATSILMAASSWVGINGTYELISMGKEFDAGNMKADKAGNFMGLRLNNGFFADNGLGGIVDASLLFHLEDTKAVKWDSSYSIYVGPAYRLDLTDTLGVYGSLGFSMRKYSKTLATVLQQDQKGSMTHLGLGAQAAAQMKMSKNLLLTGGVQAGFHFSVTAQATGWLNSKPQKHDTNSFTVAPFIGIAYAP</sequence>
<accession>F4GKI9</accession>
<evidence type="ECO:0000256" key="2">
    <source>
        <dbReference type="SAM" id="SignalP"/>
    </source>
</evidence>
<reference evidence="5" key="1">
    <citation type="submission" date="2011-04" db="EMBL/GenBank/DDBJ databases">
        <title>The complete genome of Spirochaeta coccoides DSM 17374.</title>
        <authorList>
            <person name="Lucas S."/>
            <person name="Copeland A."/>
            <person name="Lapidus A."/>
            <person name="Bruce D."/>
            <person name="Goodwin L."/>
            <person name="Pitluck S."/>
            <person name="Peters L."/>
            <person name="Kyrpides N."/>
            <person name="Mavromatis K."/>
            <person name="Pagani I."/>
            <person name="Ivanova N."/>
            <person name="Ovchinnikova G."/>
            <person name="Lu M."/>
            <person name="Detter J.C."/>
            <person name="Tapia R."/>
            <person name="Han C."/>
            <person name="Land M."/>
            <person name="Hauser L."/>
            <person name="Markowitz V."/>
            <person name="Cheng J.-F."/>
            <person name="Hugenholtz P."/>
            <person name="Woyke T."/>
            <person name="Wu D."/>
            <person name="Spring S."/>
            <person name="Schroeder M."/>
            <person name="Brambilla E."/>
            <person name="Klenk H.-P."/>
            <person name="Eisen J.A."/>
        </authorList>
    </citation>
    <scope>NUCLEOTIDE SEQUENCE [LARGE SCALE GENOMIC DNA]</scope>
    <source>
        <strain evidence="5">ATCC BAA-1237 / DSM 17374 / SPN1</strain>
    </source>
</reference>
<proteinExistence type="predicted"/>
<dbReference type="AlphaFoldDB" id="F4GKI9"/>
<keyword evidence="5" id="KW-1185">Reference proteome</keyword>
<keyword evidence="1 2" id="KW-0732">Signal</keyword>
<dbReference type="KEGG" id="scc:Spico_1674"/>
<dbReference type="InterPro" id="IPR011250">
    <property type="entry name" value="OMP/PagP_B-barrel"/>
</dbReference>
<reference evidence="4 5" key="2">
    <citation type="journal article" date="2012" name="Stand. Genomic Sci.">
        <title>Complete genome sequence of the termite hindgut bacterium Spirochaeta coccoides type strain (SPN1(T)), reclassification in the genus Sphaerochaeta as Sphaerochaeta coccoides comb. nov. and emendations of the family Spirochaetaceae and the genus Sphaerochaeta.</title>
        <authorList>
            <person name="Abt B."/>
            <person name="Han C."/>
            <person name="Scheuner C."/>
            <person name="Lu M."/>
            <person name="Lapidus A."/>
            <person name="Nolan M."/>
            <person name="Lucas S."/>
            <person name="Hammon N."/>
            <person name="Deshpande S."/>
            <person name="Cheng J.F."/>
            <person name="Tapia R."/>
            <person name="Goodwin L.A."/>
            <person name="Pitluck S."/>
            <person name="Liolios K."/>
            <person name="Pagani I."/>
            <person name="Ivanova N."/>
            <person name="Mavromatis K."/>
            <person name="Mikhailova N."/>
            <person name="Huntemann M."/>
            <person name="Pati A."/>
            <person name="Chen A."/>
            <person name="Palaniappan K."/>
            <person name="Land M."/>
            <person name="Hauser L."/>
            <person name="Brambilla E.M."/>
            <person name="Rohde M."/>
            <person name="Spring S."/>
            <person name="Gronow S."/>
            <person name="Goker M."/>
            <person name="Woyke T."/>
            <person name="Bristow J."/>
            <person name="Eisen J.A."/>
            <person name="Markowitz V."/>
            <person name="Hugenholtz P."/>
            <person name="Kyrpides N.C."/>
            <person name="Klenk H.P."/>
            <person name="Detter J.C."/>
        </authorList>
    </citation>
    <scope>NUCLEOTIDE SEQUENCE [LARGE SCALE GENOMIC DNA]</scope>
    <source>
        <strain evidence="5">ATCC BAA-1237 / DSM 17374 / SPN1</strain>
    </source>
</reference>
<evidence type="ECO:0000313" key="5">
    <source>
        <dbReference type="Proteomes" id="UP000007939"/>
    </source>
</evidence>
<dbReference type="SUPFAM" id="SSF56925">
    <property type="entry name" value="OMPA-like"/>
    <property type="match status" value="1"/>
</dbReference>
<evidence type="ECO:0000259" key="3">
    <source>
        <dbReference type="Pfam" id="PF13505"/>
    </source>
</evidence>
<evidence type="ECO:0000256" key="1">
    <source>
        <dbReference type="ARBA" id="ARBA00022729"/>
    </source>
</evidence>